<organism evidence="1 2">
    <name type="scientific">Campylobacter jejuni</name>
    <dbReference type="NCBI Taxonomy" id="197"/>
    <lineage>
        <taxon>Bacteria</taxon>
        <taxon>Pseudomonadati</taxon>
        <taxon>Campylobacterota</taxon>
        <taxon>Epsilonproteobacteria</taxon>
        <taxon>Campylobacterales</taxon>
        <taxon>Campylobacteraceae</taxon>
        <taxon>Campylobacter</taxon>
    </lineage>
</organism>
<accession>A0AAW5EEB6</accession>
<evidence type="ECO:0000313" key="1">
    <source>
        <dbReference type="EMBL" id="MCH3853301.1"/>
    </source>
</evidence>
<proteinExistence type="predicted"/>
<dbReference type="EMBL" id="JAJUOL010000841">
    <property type="protein sequence ID" value="MCH3853301.1"/>
    <property type="molecule type" value="Genomic_DNA"/>
</dbReference>
<dbReference type="GO" id="GO:0016829">
    <property type="term" value="F:lyase activity"/>
    <property type="evidence" value="ECO:0007669"/>
    <property type="project" value="UniProtKB-ARBA"/>
</dbReference>
<evidence type="ECO:0008006" key="3">
    <source>
        <dbReference type="Google" id="ProtNLM"/>
    </source>
</evidence>
<comment type="caution">
    <text evidence="1">The sequence shown here is derived from an EMBL/GenBank/DDBJ whole genome shotgun (WGS) entry which is preliminary data.</text>
</comment>
<dbReference type="SUPFAM" id="SSF48557">
    <property type="entry name" value="L-aspartase-like"/>
    <property type="match status" value="1"/>
</dbReference>
<dbReference type="RefSeq" id="WP_240381869.1">
    <property type="nucleotide sequence ID" value="NZ_JAJUOL010000841.1"/>
</dbReference>
<feature type="non-terminal residue" evidence="1">
    <location>
        <position position="33"/>
    </location>
</feature>
<protein>
    <recommendedName>
        <fullName evidence="3">Fumarate hydratase</fullName>
    </recommendedName>
</protein>
<dbReference type="AlphaFoldDB" id="A0AAW5EEB6"/>
<dbReference type="Proteomes" id="UP001199644">
    <property type="component" value="Unassembled WGS sequence"/>
</dbReference>
<dbReference type="InterPro" id="IPR008948">
    <property type="entry name" value="L-Aspartase-like"/>
</dbReference>
<sequence>MEYRIEHDTMGEIKVPNDKYWGAQTERSFENFK</sequence>
<dbReference type="Gene3D" id="1.10.275.10">
    <property type="entry name" value="Fumarase/aspartase (N-terminal domain)"/>
    <property type="match status" value="1"/>
</dbReference>
<dbReference type="InterPro" id="IPR024083">
    <property type="entry name" value="Fumarase/histidase_N"/>
</dbReference>
<reference evidence="1" key="1">
    <citation type="submission" date="2021-12" db="EMBL/GenBank/DDBJ databases">
        <title>Prevalence of phenicol resistance gene fexA in Campylobacter isolated from poultry supply chain.</title>
        <authorList>
            <person name="Tang B."/>
            <person name="Zheng X."/>
            <person name="Lin J."/>
            <person name="Lin R."/>
            <person name="Yang H."/>
            <person name="Shen Z."/>
            <person name="Xia F."/>
        </authorList>
    </citation>
    <scope>NUCLEOTIDE SEQUENCE</scope>
    <source>
        <strain evidence="1">CJHN2011004</strain>
    </source>
</reference>
<evidence type="ECO:0000313" key="2">
    <source>
        <dbReference type="Proteomes" id="UP001199644"/>
    </source>
</evidence>
<name>A0AAW5EEB6_CAMJU</name>
<gene>
    <name evidence="1" type="ORF">LZC39_14520</name>
</gene>